<dbReference type="AlphaFoldDB" id="A0A7Y8EEB7"/>
<reference evidence="1 2" key="1">
    <citation type="submission" date="2020-04" db="EMBL/GenBank/DDBJ databases">
        <title>Molecular characterization of pseudomonads from Agaricus bisporus reveal novel blotch 2 pathogens in Western Europe.</title>
        <authorList>
            <person name="Taparia T."/>
            <person name="Krijger M."/>
            <person name="Haynes E."/>
            <person name="Elpinstone J.G."/>
            <person name="Noble R."/>
            <person name="Van Der Wolf J."/>
        </authorList>
    </citation>
    <scope>NUCLEOTIDE SEQUENCE [LARGE SCALE GENOMIC DNA]</scope>
    <source>
        <strain evidence="1 2">IPO3782</strain>
    </source>
</reference>
<name>A0A7Y8EEB7_9PSED</name>
<comment type="caution">
    <text evidence="1">The sequence shown here is derived from an EMBL/GenBank/DDBJ whole genome shotgun (WGS) entry which is preliminary data.</text>
</comment>
<proteinExistence type="predicted"/>
<protein>
    <submittedName>
        <fullName evidence="1">Uncharacterized protein</fullName>
    </submittedName>
</protein>
<accession>A0A7Y8EEB7</accession>
<dbReference type="Proteomes" id="UP000531950">
    <property type="component" value="Unassembled WGS sequence"/>
</dbReference>
<evidence type="ECO:0000313" key="1">
    <source>
        <dbReference type="EMBL" id="NWE12952.1"/>
    </source>
</evidence>
<sequence>MQDWPTLCKLRAGSYVDFLKDATALEDGVYKISDSIYCLADSVLEAGAERIQWVSLFWACSEPAFRRVYFREIENDDKAECAPPVELLPSGAGMNYGSIRDALRCLDPERSLECASYRIMSDGAFVHKTLEGRRATYYFRSAEIIESELPYAILWRS</sequence>
<dbReference type="RefSeq" id="WP_177042501.1">
    <property type="nucleotide sequence ID" value="NZ_JACAOQ010000005.1"/>
</dbReference>
<dbReference type="EMBL" id="JACARG010000014">
    <property type="protein sequence ID" value="NWE12952.1"/>
    <property type="molecule type" value="Genomic_DNA"/>
</dbReference>
<gene>
    <name evidence="1" type="ORF">HX822_08410</name>
</gene>
<evidence type="ECO:0000313" key="2">
    <source>
        <dbReference type="Proteomes" id="UP000531950"/>
    </source>
</evidence>
<organism evidence="1 2">
    <name type="scientific">Pseudomonas yamanorum</name>
    <dbReference type="NCBI Taxonomy" id="515393"/>
    <lineage>
        <taxon>Bacteria</taxon>
        <taxon>Pseudomonadati</taxon>
        <taxon>Pseudomonadota</taxon>
        <taxon>Gammaproteobacteria</taxon>
        <taxon>Pseudomonadales</taxon>
        <taxon>Pseudomonadaceae</taxon>
        <taxon>Pseudomonas</taxon>
    </lineage>
</organism>